<dbReference type="AlphaFoldDB" id="A0AAN6XAF7"/>
<feature type="region of interest" description="Disordered" evidence="4">
    <location>
        <begin position="733"/>
        <end position="795"/>
    </location>
</feature>
<name>A0AAN6XAF7_9PEZI</name>
<dbReference type="PROSITE" id="PS00108">
    <property type="entry name" value="PROTEIN_KINASE_ST"/>
    <property type="match status" value="1"/>
</dbReference>
<reference evidence="6" key="1">
    <citation type="journal article" date="2023" name="Mol. Phylogenet. Evol.">
        <title>Genome-scale phylogeny and comparative genomics of the fungal order Sordariales.</title>
        <authorList>
            <person name="Hensen N."/>
            <person name="Bonometti L."/>
            <person name="Westerberg I."/>
            <person name="Brannstrom I.O."/>
            <person name="Guillou S."/>
            <person name="Cros-Aarteil S."/>
            <person name="Calhoun S."/>
            <person name="Haridas S."/>
            <person name="Kuo A."/>
            <person name="Mondo S."/>
            <person name="Pangilinan J."/>
            <person name="Riley R."/>
            <person name="LaButti K."/>
            <person name="Andreopoulos B."/>
            <person name="Lipzen A."/>
            <person name="Chen C."/>
            <person name="Yan M."/>
            <person name="Daum C."/>
            <person name="Ng V."/>
            <person name="Clum A."/>
            <person name="Steindorff A."/>
            <person name="Ohm R.A."/>
            <person name="Martin F."/>
            <person name="Silar P."/>
            <person name="Natvig D.O."/>
            <person name="Lalanne C."/>
            <person name="Gautier V."/>
            <person name="Ament-Velasquez S.L."/>
            <person name="Kruys A."/>
            <person name="Hutchinson M.I."/>
            <person name="Powell A.J."/>
            <person name="Barry K."/>
            <person name="Miller A.N."/>
            <person name="Grigoriev I.V."/>
            <person name="Debuchy R."/>
            <person name="Gladieux P."/>
            <person name="Hiltunen Thoren M."/>
            <person name="Johannesson H."/>
        </authorList>
    </citation>
    <scope>NUCLEOTIDE SEQUENCE</scope>
    <source>
        <strain evidence="6">CBS 315.58</strain>
    </source>
</reference>
<dbReference type="SUPFAM" id="SSF56112">
    <property type="entry name" value="Protein kinase-like (PK-like)"/>
    <property type="match status" value="1"/>
</dbReference>
<dbReference type="InterPro" id="IPR000719">
    <property type="entry name" value="Prot_kinase_dom"/>
</dbReference>
<keyword evidence="6" id="KW-0808">Transferase</keyword>
<keyword evidence="7" id="KW-1185">Reference proteome</keyword>
<dbReference type="CDD" id="cd00180">
    <property type="entry name" value="PKc"/>
    <property type="match status" value="1"/>
</dbReference>
<dbReference type="Proteomes" id="UP001303160">
    <property type="component" value="Unassembled WGS sequence"/>
</dbReference>
<feature type="compositionally biased region" description="Polar residues" evidence="4">
    <location>
        <begin position="622"/>
        <end position="631"/>
    </location>
</feature>
<dbReference type="Gene3D" id="1.10.510.10">
    <property type="entry name" value="Transferase(Phosphotransferase) domain 1"/>
    <property type="match status" value="1"/>
</dbReference>
<evidence type="ECO:0000256" key="2">
    <source>
        <dbReference type="ARBA" id="ARBA00022840"/>
    </source>
</evidence>
<sequence>MGDSSNGWQTVMPTTHSSIQRLSRDAYAELEACERQILREWEQTHSHWSGIGKHTPLDDHTEAKRLHTRFKLAADTPLGTGSFGVVQKVVYANNGRTICLARKQVRPPYRRFPIQLLREEASVMEKLDHDHIVKLVGTYCISSNLYLLLWPVAVCNLDCLFNDIDHLKSGEGDREDIIKRLHTLDLHNLSAVDNRSQPNTGTCPLKYLQQTMGCVARAVAYCHQEKIRHLDLKPSNILLNPGRVYIADFGIAKDVGEREHTMTRGQAGTPKWRAPELNQAQCDWSMQAAEVYSLGLVLLNIATVIHGGDLADFDEIICDLTPQGRADKVDAYLPRLERLALATQEVQDVNAFSFAPKHTLHLVSRMLDLDAERRPSIFQVDAELIDLGGVEQVYHSNCCKKSTRFVTDRINTKIKALVDERDRLKADQTSILRRLEVLEAKDDTYESRIRKERNAHCESNARLQDLLDKERNRCKRLEAQLAEFQQTHHRQPRPSIPRPASDPAQGGLMMRTRPRTHPLPSDPATPISPPKTQIKAVAPAVVAGSRLTYSQTAACAVATKPASPHLVAAAIPKTMSSHMLPRRDSLNPTMIPRRDSMNRLVNSPSPGAITPGSPNPDLTGYTLRSRNSGSRLPQPVNPATPIGAGTPVLNRDPSSTDSTTYSMNSSVFSRLEGSKHSLAETSIASTPAIGTPALNQERKNSHTADSYEHVEHGHSEDDQTVEMGYGLGITGMERRESVSTRRNSVLDSASVASSSIAGTASVNGSALSSPRLTKFKVPSMPTAPSWAEVARKERR</sequence>
<dbReference type="GO" id="GO:0004674">
    <property type="term" value="F:protein serine/threonine kinase activity"/>
    <property type="evidence" value="ECO:0007669"/>
    <property type="project" value="TreeGrafter"/>
</dbReference>
<feature type="region of interest" description="Disordered" evidence="4">
    <location>
        <begin position="483"/>
        <end position="531"/>
    </location>
</feature>
<accession>A0AAN6XAF7</accession>
<feature type="region of interest" description="Disordered" evidence="4">
    <location>
        <begin position="602"/>
        <end position="662"/>
    </location>
</feature>
<feature type="compositionally biased region" description="Pro residues" evidence="4">
    <location>
        <begin position="520"/>
        <end position="529"/>
    </location>
</feature>
<proteinExistence type="predicted"/>
<protein>
    <submittedName>
        <fullName evidence="6">Kinase-like domain-containing protein</fullName>
    </submittedName>
</protein>
<reference evidence="6" key="2">
    <citation type="submission" date="2023-05" db="EMBL/GenBank/DDBJ databases">
        <authorList>
            <consortium name="Lawrence Berkeley National Laboratory"/>
            <person name="Steindorff A."/>
            <person name="Hensen N."/>
            <person name="Bonometti L."/>
            <person name="Westerberg I."/>
            <person name="Brannstrom I.O."/>
            <person name="Guillou S."/>
            <person name="Cros-Aarteil S."/>
            <person name="Calhoun S."/>
            <person name="Haridas S."/>
            <person name="Kuo A."/>
            <person name="Mondo S."/>
            <person name="Pangilinan J."/>
            <person name="Riley R."/>
            <person name="Labutti K."/>
            <person name="Andreopoulos B."/>
            <person name="Lipzen A."/>
            <person name="Chen C."/>
            <person name="Yanf M."/>
            <person name="Daum C."/>
            <person name="Ng V."/>
            <person name="Clum A."/>
            <person name="Ohm R."/>
            <person name="Martin F."/>
            <person name="Silar P."/>
            <person name="Natvig D."/>
            <person name="Lalanne C."/>
            <person name="Gautier V."/>
            <person name="Ament-Velasquez S.L."/>
            <person name="Kruys A."/>
            <person name="Hutchinson M.I."/>
            <person name="Powell A.J."/>
            <person name="Barry K."/>
            <person name="Miller A.N."/>
            <person name="Grigoriev I.V."/>
            <person name="Debuchy R."/>
            <person name="Gladieux P."/>
            <person name="Thoren M.H."/>
            <person name="Johannesson H."/>
        </authorList>
    </citation>
    <scope>NUCLEOTIDE SEQUENCE</scope>
    <source>
        <strain evidence="6">CBS 315.58</strain>
    </source>
</reference>
<dbReference type="GO" id="GO:0005634">
    <property type="term" value="C:nucleus"/>
    <property type="evidence" value="ECO:0007669"/>
    <property type="project" value="TreeGrafter"/>
</dbReference>
<dbReference type="PROSITE" id="PS00107">
    <property type="entry name" value="PROTEIN_KINASE_ATP"/>
    <property type="match status" value="1"/>
</dbReference>
<comment type="caution">
    <text evidence="6">The sequence shown here is derived from an EMBL/GenBank/DDBJ whole genome shotgun (WGS) entry which is preliminary data.</text>
</comment>
<evidence type="ECO:0000313" key="6">
    <source>
        <dbReference type="EMBL" id="KAK4196874.1"/>
    </source>
</evidence>
<dbReference type="PANTHER" id="PTHR44167:SF24">
    <property type="entry name" value="SERINE_THREONINE-PROTEIN KINASE CHK2"/>
    <property type="match status" value="1"/>
</dbReference>
<dbReference type="GO" id="GO:0005524">
    <property type="term" value="F:ATP binding"/>
    <property type="evidence" value="ECO:0007669"/>
    <property type="project" value="UniProtKB-UniRule"/>
</dbReference>
<organism evidence="6 7">
    <name type="scientific">Triangularia verruculosa</name>
    <dbReference type="NCBI Taxonomy" id="2587418"/>
    <lineage>
        <taxon>Eukaryota</taxon>
        <taxon>Fungi</taxon>
        <taxon>Dikarya</taxon>
        <taxon>Ascomycota</taxon>
        <taxon>Pezizomycotina</taxon>
        <taxon>Sordariomycetes</taxon>
        <taxon>Sordariomycetidae</taxon>
        <taxon>Sordariales</taxon>
        <taxon>Podosporaceae</taxon>
        <taxon>Triangularia</taxon>
    </lineage>
</organism>
<dbReference type="InterPro" id="IPR017441">
    <property type="entry name" value="Protein_kinase_ATP_BS"/>
</dbReference>
<dbReference type="PROSITE" id="PS50011">
    <property type="entry name" value="PROTEIN_KINASE_DOM"/>
    <property type="match status" value="1"/>
</dbReference>
<dbReference type="InterPro" id="IPR008271">
    <property type="entry name" value="Ser/Thr_kinase_AS"/>
</dbReference>
<feature type="compositionally biased region" description="Low complexity" evidence="4">
    <location>
        <begin position="745"/>
        <end position="762"/>
    </location>
</feature>
<feature type="compositionally biased region" description="Polar residues" evidence="4">
    <location>
        <begin position="652"/>
        <end position="662"/>
    </location>
</feature>
<dbReference type="GO" id="GO:0044773">
    <property type="term" value="P:mitotic DNA damage checkpoint signaling"/>
    <property type="evidence" value="ECO:0007669"/>
    <property type="project" value="TreeGrafter"/>
</dbReference>
<evidence type="ECO:0000256" key="1">
    <source>
        <dbReference type="ARBA" id="ARBA00022741"/>
    </source>
</evidence>
<dbReference type="InterPro" id="IPR011009">
    <property type="entry name" value="Kinase-like_dom_sf"/>
</dbReference>
<gene>
    <name evidence="6" type="ORF">QBC40DRAFT_4434</name>
</gene>
<dbReference type="GO" id="GO:0005737">
    <property type="term" value="C:cytoplasm"/>
    <property type="evidence" value="ECO:0007669"/>
    <property type="project" value="TreeGrafter"/>
</dbReference>
<dbReference type="Gene3D" id="3.30.200.20">
    <property type="entry name" value="Phosphorylase Kinase, domain 1"/>
    <property type="match status" value="1"/>
</dbReference>
<dbReference type="Pfam" id="PF00069">
    <property type="entry name" value="Pkinase"/>
    <property type="match status" value="1"/>
</dbReference>
<evidence type="ECO:0000256" key="4">
    <source>
        <dbReference type="SAM" id="MobiDB-lite"/>
    </source>
</evidence>
<keyword evidence="2 3" id="KW-0067">ATP-binding</keyword>
<feature type="domain" description="Protein kinase" evidence="5">
    <location>
        <begin position="72"/>
        <end position="385"/>
    </location>
</feature>
<dbReference type="EMBL" id="MU863975">
    <property type="protein sequence ID" value="KAK4196874.1"/>
    <property type="molecule type" value="Genomic_DNA"/>
</dbReference>
<evidence type="ECO:0000256" key="3">
    <source>
        <dbReference type="PROSITE-ProRule" id="PRU10141"/>
    </source>
</evidence>
<evidence type="ECO:0000259" key="5">
    <source>
        <dbReference type="PROSITE" id="PS50011"/>
    </source>
</evidence>
<dbReference type="SMART" id="SM00220">
    <property type="entry name" value="S_TKc"/>
    <property type="match status" value="1"/>
</dbReference>
<dbReference type="PANTHER" id="PTHR44167">
    <property type="entry name" value="OVARIAN-SPECIFIC SERINE/THREONINE-PROTEIN KINASE LOK-RELATED"/>
    <property type="match status" value="1"/>
</dbReference>
<keyword evidence="1 3" id="KW-0547">Nucleotide-binding</keyword>
<feature type="binding site" evidence="3">
    <location>
        <position position="103"/>
    </location>
    <ligand>
        <name>ATP</name>
        <dbReference type="ChEBI" id="CHEBI:30616"/>
    </ligand>
</feature>
<keyword evidence="6" id="KW-0418">Kinase</keyword>
<evidence type="ECO:0000313" key="7">
    <source>
        <dbReference type="Proteomes" id="UP001303160"/>
    </source>
</evidence>